<reference evidence="10" key="1">
    <citation type="journal article" date="2014" name="Int. J. Syst. Evol. Microbiol.">
        <title>Complete genome sequence of Corynebacterium casei LMG S-19264T (=DSM 44701T), isolated from a smear-ripened cheese.</title>
        <authorList>
            <consortium name="US DOE Joint Genome Institute (JGI-PGF)"/>
            <person name="Walter F."/>
            <person name="Albersmeier A."/>
            <person name="Kalinowski J."/>
            <person name="Ruckert C."/>
        </authorList>
    </citation>
    <scope>NUCLEOTIDE SEQUENCE</scope>
    <source>
        <strain evidence="10">VKM B-1513</strain>
    </source>
</reference>
<feature type="region of interest" description="Disordered" evidence="8">
    <location>
        <begin position="91"/>
        <end position="119"/>
    </location>
</feature>
<evidence type="ECO:0000313" key="11">
    <source>
        <dbReference type="Proteomes" id="UP001143486"/>
    </source>
</evidence>
<protein>
    <recommendedName>
        <fullName evidence="7">Ribonuclease R</fullName>
        <shortName evidence="7">RNase R</shortName>
        <ecNumber evidence="7">3.1.13.1</ecNumber>
    </recommendedName>
</protein>
<dbReference type="NCBIfam" id="TIGR00358">
    <property type="entry name" value="3_prime_RNase"/>
    <property type="match status" value="1"/>
</dbReference>
<dbReference type="InterPro" id="IPR001900">
    <property type="entry name" value="RNase_II/R"/>
</dbReference>
<feature type="region of interest" description="Disordered" evidence="8">
    <location>
        <begin position="720"/>
        <end position="756"/>
    </location>
</feature>
<organism evidence="10 11">
    <name type="scientific">Maricaulis virginensis</name>
    <dbReference type="NCBI Taxonomy" id="144022"/>
    <lineage>
        <taxon>Bacteria</taxon>
        <taxon>Pseudomonadati</taxon>
        <taxon>Pseudomonadota</taxon>
        <taxon>Alphaproteobacteria</taxon>
        <taxon>Maricaulales</taxon>
        <taxon>Maricaulaceae</taxon>
        <taxon>Maricaulis</taxon>
    </lineage>
</organism>
<dbReference type="Pfam" id="PF00575">
    <property type="entry name" value="S1"/>
    <property type="match status" value="1"/>
</dbReference>
<dbReference type="SMART" id="SM00955">
    <property type="entry name" value="RNB"/>
    <property type="match status" value="1"/>
</dbReference>
<feature type="compositionally biased region" description="Basic residues" evidence="8">
    <location>
        <begin position="742"/>
        <end position="756"/>
    </location>
</feature>
<evidence type="ECO:0000256" key="8">
    <source>
        <dbReference type="SAM" id="MobiDB-lite"/>
    </source>
</evidence>
<dbReference type="Pfam" id="PF00773">
    <property type="entry name" value="RNB"/>
    <property type="match status" value="1"/>
</dbReference>
<dbReference type="InterPro" id="IPR003029">
    <property type="entry name" value="S1_domain"/>
</dbReference>
<dbReference type="PANTHER" id="PTHR23355:SF9">
    <property type="entry name" value="DIS3-LIKE EXONUCLEASE 2"/>
    <property type="match status" value="1"/>
</dbReference>
<comment type="subcellular location">
    <subcellularLocation>
        <location evidence="7">Cytoplasm</location>
    </subcellularLocation>
</comment>
<dbReference type="InterPro" id="IPR011805">
    <property type="entry name" value="RNase_R"/>
</dbReference>
<name>A0A9W6IR94_9PROT</name>
<comment type="caution">
    <text evidence="10">The sequence shown here is derived from an EMBL/GenBank/DDBJ whole genome shotgun (WGS) entry which is preliminary data.</text>
</comment>
<dbReference type="AlphaFoldDB" id="A0A9W6IR94"/>
<evidence type="ECO:0000256" key="1">
    <source>
        <dbReference type="ARBA" id="ARBA00001849"/>
    </source>
</evidence>
<evidence type="ECO:0000256" key="5">
    <source>
        <dbReference type="ARBA" id="ARBA00022839"/>
    </source>
</evidence>
<dbReference type="Gene3D" id="2.40.50.140">
    <property type="entry name" value="Nucleic acid-binding proteins"/>
    <property type="match status" value="1"/>
</dbReference>
<gene>
    <name evidence="7 10" type="primary">rnr</name>
    <name evidence="10" type="ORF">GCM10017621_33930</name>
</gene>
<feature type="domain" description="S1 motif" evidence="9">
    <location>
        <begin position="637"/>
        <end position="718"/>
    </location>
</feature>
<accession>A0A9W6IR94</accession>
<evidence type="ECO:0000256" key="7">
    <source>
        <dbReference type="HAMAP-Rule" id="MF_01895"/>
    </source>
</evidence>
<keyword evidence="5 7" id="KW-0269">Exonuclease</keyword>
<proteinExistence type="inferred from homology"/>
<dbReference type="CDD" id="cd04471">
    <property type="entry name" value="S1_RNase_R"/>
    <property type="match status" value="1"/>
</dbReference>
<dbReference type="SMART" id="SM00316">
    <property type="entry name" value="S1"/>
    <property type="match status" value="1"/>
</dbReference>
<dbReference type="HAMAP" id="MF_01895">
    <property type="entry name" value="RNase_R"/>
    <property type="match status" value="1"/>
</dbReference>
<dbReference type="EC" id="3.1.13.1" evidence="7"/>
<evidence type="ECO:0000313" key="10">
    <source>
        <dbReference type="EMBL" id="GLK53885.1"/>
    </source>
</evidence>
<dbReference type="InterPro" id="IPR040476">
    <property type="entry name" value="CSD2"/>
</dbReference>
<dbReference type="EMBL" id="BSFE01000015">
    <property type="protein sequence ID" value="GLK53885.1"/>
    <property type="molecule type" value="Genomic_DNA"/>
</dbReference>
<keyword evidence="4 7" id="KW-0378">Hydrolase</keyword>
<evidence type="ECO:0000256" key="6">
    <source>
        <dbReference type="ARBA" id="ARBA00022884"/>
    </source>
</evidence>
<comment type="catalytic activity">
    <reaction evidence="1 7">
        <text>Exonucleolytic cleavage in the 3'- to 5'-direction to yield nucleoside 5'-phosphates.</text>
        <dbReference type="EC" id="3.1.13.1"/>
    </reaction>
</comment>
<dbReference type="GO" id="GO:0006402">
    <property type="term" value="P:mRNA catabolic process"/>
    <property type="evidence" value="ECO:0007669"/>
    <property type="project" value="TreeGrafter"/>
</dbReference>
<dbReference type="InterPro" id="IPR050180">
    <property type="entry name" value="RNR_Ribonuclease"/>
</dbReference>
<dbReference type="GO" id="GO:0008859">
    <property type="term" value="F:exoribonuclease II activity"/>
    <property type="evidence" value="ECO:0007669"/>
    <property type="project" value="UniProtKB-UniRule"/>
</dbReference>
<comment type="function">
    <text evidence="7">3'-5' exoribonuclease that releases 5'-nucleoside monophosphates and is involved in maturation of structured RNAs.</text>
</comment>
<dbReference type="NCBIfam" id="TIGR02063">
    <property type="entry name" value="RNase_R"/>
    <property type="match status" value="1"/>
</dbReference>
<dbReference type="RefSeq" id="WP_271188222.1">
    <property type="nucleotide sequence ID" value="NZ_BSFE01000015.1"/>
</dbReference>
<dbReference type="GO" id="GO:0005829">
    <property type="term" value="C:cytosol"/>
    <property type="evidence" value="ECO:0007669"/>
    <property type="project" value="TreeGrafter"/>
</dbReference>
<comment type="similarity">
    <text evidence="7">Belongs to the RNR ribonuclease family. RNase R subfamily.</text>
</comment>
<dbReference type="PROSITE" id="PS01175">
    <property type="entry name" value="RIBONUCLEASE_II"/>
    <property type="match status" value="1"/>
</dbReference>
<keyword evidence="11" id="KW-1185">Reference proteome</keyword>
<dbReference type="InterPro" id="IPR012340">
    <property type="entry name" value="NA-bd_OB-fold"/>
</dbReference>
<evidence type="ECO:0000256" key="4">
    <source>
        <dbReference type="ARBA" id="ARBA00022801"/>
    </source>
</evidence>
<sequence length="756" mass="82696">MAGDTHNQAGSLREAVIEAIKLGEGAFGKREIARALKLKGTDAKRDLKDALAALEADGAIKRTASKTYALAGALPSVTVVEITDRDNDGELLAEPVRPDRDAPPIRLAPGEGAGGKGEPALGIGDKALVRLTPDNEGGYEARLIKRLGQSAHKLLCVLRKPKSGPMRLLPVDRRSRHELVPARGEAEKANDGDLVLCQLVKERRHGLKTAQIVEVVGDAGAPGAGSLIALYSHGVPQGFSEAEQREADTVKPATMAGREDIRNLPLITIDPEDARDHDDAVWAAPDADPKNAGGWQVIVAIADVAAYVTPGGALDRGAFKRGNSVYLPDRVVPMLPERLSNDLCSLRENEERPCLAVRMTFDKHGNKRAHRFLRGWMKSAAKLAYQEAQDAIDGKGGEKAGPLLEDVLKPLWGAYFSVREARQRREPLEIDAPERRVRIGPDGKVAGVETRERFDAHKLIEEFMIQANVCAAESLEDKRTPLIYRVHEEPSKEKIDNLAGFLPTVGLKWTRGERVVTGRFNTLLAQAKSSEHYETINEVVLRSQSQAVYDTENQGHFGLNLDRYAHFTSPIRRYADLTVHRALIRALNLGPDGQTDEERSRLTVIAEEITHSERRAMAAERDAVDRFIALYLADKVGGEFDGRITGVTRFGAFVRLSETGADGLVPISRLGEERFEHDEAAHALVGLQTGSRYRLGMPVTVRIEEAQPVTGGLLLDILTPAEKGPVPKGRRRQHGGPPGGRRSGRPWKQGRKGKRK</sequence>
<reference evidence="10" key="2">
    <citation type="submission" date="2023-01" db="EMBL/GenBank/DDBJ databases">
        <authorList>
            <person name="Sun Q."/>
            <person name="Evtushenko L."/>
        </authorList>
    </citation>
    <scope>NUCLEOTIDE SEQUENCE</scope>
    <source>
        <strain evidence="10">VKM B-1513</strain>
    </source>
</reference>
<dbReference type="Proteomes" id="UP001143486">
    <property type="component" value="Unassembled WGS sequence"/>
</dbReference>
<dbReference type="PANTHER" id="PTHR23355">
    <property type="entry name" value="RIBONUCLEASE"/>
    <property type="match status" value="1"/>
</dbReference>
<evidence type="ECO:0000256" key="2">
    <source>
        <dbReference type="ARBA" id="ARBA00022490"/>
    </source>
</evidence>
<evidence type="ECO:0000256" key="3">
    <source>
        <dbReference type="ARBA" id="ARBA00022722"/>
    </source>
</evidence>
<keyword evidence="3 7" id="KW-0540">Nuclease</keyword>
<dbReference type="InterPro" id="IPR022966">
    <property type="entry name" value="RNase_II/R_CS"/>
</dbReference>
<dbReference type="InterPro" id="IPR004476">
    <property type="entry name" value="RNase_II/RNase_R"/>
</dbReference>
<keyword evidence="2 7" id="KW-0963">Cytoplasm</keyword>
<evidence type="ECO:0000259" key="9">
    <source>
        <dbReference type="PROSITE" id="PS50126"/>
    </source>
</evidence>
<dbReference type="Pfam" id="PF17876">
    <property type="entry name" value="CSD2"/>
    <property type="match status" value="1"/>
</dbReference>
<dbReference type="PROSITE" id="PS50126">
    <property type="entry name" value="S1"/>
    <property type="match status" value="1"/>
</dbReference>
<dbReference type="GO" id="GO:0003723">
    <property type="term" value="F:RNA binding"/>
    <property type="evidence" value="ECO:0007669"/>
    <property type="project" value="UniProtKB-UniRule"/>
</dbReference>
<keyword evidence="6 7" id="KW-0694">RNA-binding</keyword>
<dbReference type="SUPFAM" id="SSF50249">
    <property type="entry name" value="Nucleic acid-binding proteins"/>
    <property type="match status" value="2"/>
</dbReference>